<name>A0A506XQC8_9MICO</name>
<dbReference type="GO" id="GO:0006281">
    <property type="term" value="P:DNA repair"/>
    <property type="evidence" value="ECO:0007669"/>
    <property type="project" value="TreeGrafter"/>
</dbReference>
<evidence type="ECO:0000313" key="1">
    <source>
        <dbReference type="EMBL" id="TPW74871.1"/>
    </source>
</evidence>
<reference evidence="1 2" key="1">
    <citation type="submission" date="2019-06" db="EMBL/GenBank/DDBJ databases">
        <authorList>
            <person name="Li F."/>
        </authorList>
    </citation>
    <scope>NUCLEOTIDE SEQUENCE [LARGE SCALE GENOMIC DNA]</scope>
    <source>
        <strain evidence="1 2">10F1D-1</strain>
    </source>
</reference>
<dbReference type="Pfam" id="PF00702">
    <property type="entry name" value="Hydrolase"/>
    <property type="match status" value="1"/>
</dbReference>
<dbReference type="PANTHER" id="PTHR43434">
    <property type="entry name" value="PHOSPHOGLYCOLATE PHOSPHATASE"/>
    <property type="match status" value="1"/>
</dbReference>
<dbReference type="InterPro" id="IPR050155">
    <property type="entry name" value="HAD-like_hydrolase_sf"/>
</dbReference>
<dbReference type="Gene3D" id="3.40.50.1000">
    <property type="entry name" value="HAD superfamily/HAD-like"/>
    <property type="match status" value="1"/>
</dbReference>
<dbReference type="AlphaFoldDB" id="A0A506XQC8"/>
<organism evidence="1 2">
    <name type="scientific">Schumannella soli</name>
    <dbReference type="NCBI Taxonomy" id="2590779"/>
    <lineage>
        <taxon>Bacteria</taxon>
        <taxon>Bacillati</taxon>
        <taxon>Actinomycetota</taxon>
        <taxon>Actinomycetes</taxon>
        <taxon>Micrococcales</taxon>
        <taxon>Microbacteriaceae</taxon>
        <taxon>Schumannella</taxon>
    </lineage>
</organism>
<dbReference type="SFLD" id="SFLDG01135">
    <property type="entry name" value="C1.5.6:_HAD__Beta-PGM__Phospha"/>
    <property type="match status" value="1"/>
</dbReference>
<dbReference type="SFLD" id="SFLDG01129">
    <property type="entry name" value="C1.5:_HAD__Beta-PGM__Phosphata"/>
    <property type="match status" value="1"/>
</dbReference>
<gene>
    <name evidence="1" type="ORF">FJ657_14990</name>
</gene>
<proteinExistence type="predicted"/>
<keyword evidence="1" id="KW-0378">Hydrolase</keyword>
<dbReference type="PANTHER" id="PTHR43434:SF16">
    <property type="entry name" value="BLL8046 PROTEIN"/>
    <property type="match status" value="1"/>
</dbReference>
<dbReference type="InterPro" id="IPR023214">
    <property type="entry name" value="HAD_sf"/>
</dbReference>
<evidence type="ECO:0000313" key="2">
    <source>
        <dbReference type="Proteomes" id="UP000316252"/>
    </source>
</evidence>
<dbReference type="SFLD" id="SFLDS00003">
    <property type="entry name" value="Haloacid_Dehalogenase"/>
    <property type="match status" value="1"/>
</dbReference>
<dbReference type="GO" id="GO:0008967">
    <property type="term" value="F:phosphoglycolate phosphatase activity"/>
    <property type="evidence" value="ECO:0007669"/>
    <property type="project" value="TreeGrafter"/>
</dbReference>
<dbReference type="GO" id="GO:0005829">
    <property type="term" value="C:cytosol"/>
    <property type="evidence" value="ECO:0007669"/>
    <property type="project" value="TreeGrafter"/>
</dbReference>
<keyword evidence="2" id="KW-1185">Reference proteome</keyword>
<sequence length="219" mass="22724">MSEPRAVLFDIDGTLVDSNYLHVDAWMRGLEAVGHPAAAWRVHRSIGMDSEALLDDLLPGVDQAGRDAATAGHKRAYLASVDRLRPLPGARETVLELLDAGVRVVLATSAPEDELGILVDVLDLTGLVDTGVISTTNADDVDTAKPHPGIIQVALERGGASAADSVMVGDAVWDVIAAGRVGVPALAVRTGGIGGDELTEAGARRVADSVADLRDELLG</sequence>
<comment type="caution">
    <text evidence="1">The sequence shown here is derived from an EMBL/GenBank/DDBJ whole genome shotgun (WGS) entry which is preliminary data.</text>
</comment>
<accession>A0A506XQC8</accession>
<dbReference type="OrthoDB" id="9793014at2"/>
<dbReference type="InterPro" id="IPR036412">
    <property type="entry name" value="HAD-like_sf"/>
</dbReference>
<dbReference type="Gene3D" id="1.10.150.240">
    <property type="entry name" value="Putative phosphatase, domain 2"/>
    <property type="match status" value="1"/>
</dbReference>
<dbReference type="Proteomes" id="UP000316252">
    <property type="component" value="Unassembled WGS sequence"/>
</dbReference>
<protein>
    <submittedName>
        <fullName evidence="1">HAD family hydrolase</fullName>
    </submittedName>
</protein>
<dbReference type="SUPFAM" id="SSF56784">
    <property type="entry name" value="HAD-like"/>
    <property type="match status" value="1"/>
</dbReference>
<dbReference type="RefSeq" id="WP_141164502.1">
    <property type="nucleotide sequence ID" value="NZ_VHQG01000004.1"/>
</dbReference>
<dbReference type="InterPro" id="IPR023198">
    <property type="entry name" value="PGP-like_dom2"/>
</dbReference>
<dbReference type="EMBL" id="VHQG01000004">
    <property type="protein sequence ID" value="TPW74871.1"/>
    <property type="molecule type" value="Genomic_DNA"/>
</dbReference>